<evidence type="ECO:0000313" key="2">
    <source>
        <dbReference type="EMBL" id="NHZ35653.1"/>
    </source>
</evidence>
<keyword evidence="3" id="KW-1185">Reference proteome</keyword>
<reference evidence="2 3" key="1">
    <citation type="submission" date="2019-09" db="EMBL/GenBank/DDBJ databases">
        <title>Taxonomy of Antarctic Massilia spp.: description of Massilia rubra sp. nov., Massilia aquatica sp. nov., Massilia mucilaginosa sp. nov., Massilia frigida sp. nov. isolated from streams, lakes and regoliths.</title>
        <authorList>
            <person name="Holochova P."/>
            <person name="Sedlacek I."/>
            <person name="Kralova S."/>
            <person name="Maslanova I."/>
            <person name="Busse H.-J."/>
            <person name="Stankova E."/>
            <person name="Vrbovska V."/>
            <person name="Kovarovic V."/>
            <person name="Bartak M."/>
            <person name="Svec P."/>
            <person name="Pantucek R."/>
        </authorList>
    </citation>
    <scope>NUCLEOTIDE SEQUENCE [LARGE SCALE GENOMIC DNA]</scope>
    <source>
        <strain evidence="2 3">CCM 8692</strain>
    </source>
</reference>
<name>A0ABX0LLB1_9BURK</name>
<feature type="chain" id="PRO_5046128410" evidence="1">
    <location>
        <begin position="18"/>
        <end position="228"/>
    </location>
</feature>
<dbReference type="Proteomes" id="UP000785613">
    <property type="component" value="Unassembled WGS sequence"/>
</dbReference>
<keyword evidence="1" id="KW-0732">Signal</keyword>
<comment type="caution">
    <text evidence="2">The sequence shown here is derived from an EMBL/GenBank/DDBJ whole genome shotgun (WGS) entry which is preliminary data.</text>
</comment>
<dbReference type="EMBL" id="VUYU01000012">
    <property type="protein sequence ID" value="NHZ35653.1"/>
    <property type="molecule type" value="Genomic_DNA"/>
</dbReference>
<proteinExistence type="predicted"/>
<protein>
    <submittedName>
        <fullName evidence="2">Uncharacterized protein</fullName>
    </submittedName>
</protein>
<dbReference type="RefSeq" id="WP_167227056.1">
    <property type="nucleotide sequence ID" value="NZ_VUYU01000012.1"/>
</dbReference>
<organism evidence="2 3">
    <name type="scientific">Massilia rubra</name>
    <dbReference type="NCBI Taxonomy" id="2607910"/>
    <lineage>
        <taxon>Bacteria</taxon>
        <taxon>Pseudomonadati</taxon>
        <taxon>Pseudomonadota</taxon>
        <taxon>Betaproteobacteria</taxon>
        <taxon>Burkholderiales</taxon>
        <taxon>Oxalobacteraceae</taxon>
        <taxon>Telluria group</taxon>
        <taxon>Massilia</taxon>
    </lineage>
</organism>
<accession>A0ABX0LLB1</accession>
<evidence type="ECO:0000256" key="1">
    <source>
        <dbReference type="SAM" id="SignalP"/>
    </source>
</evidence>
<sequence>MRRLLLAALLLAAGAQAAGETIIPLQTRAPTEAEVKAFHAYYQKRFPDNHSAQPAFEVTRGHSGMPWEVTARVDMAPRRGLKLLCRMQRIAFAYASGQWSADQQIRQFVWLDRASGCAIPATPVELMQRMPDTELTAVLAQQAALLDKARLLMAGNSDCARYRSLPFVLHAIDVGASGSSSEEMVALNYRTAPDADATIWARRNGAGYDPWSAACGRSIKPWATQDRP</sequence>
<feature type="signal peptide" evidence="1">
    <location>
        <begin position="1"/>
        <end position="17"/>
    </location>
</feature>
<evidence type="ECO:0000313" key="3">
    <source>
        <dbReference type="Proteomes" id="UP000785613"/>
    </source>
</evidence>
<gene>
    <name evidence="2" type="ORF">F0185_18990</name>
</gene>